<name>A0A6G0IV91_LARCR</name>
<evidence type="ECO:0000313" key="2">
    <source>
        <dbReference type="EMBL" id="KAE8295203.1"/>
    </source>
</evidence>
<dbReference type="AlphaFoldDB" id="A0A6G0IV91"/>
<evidence type="ECO:0000256" key="1">
    <source>
        <dbReference type="SAM" id="SignalP"/>
    </source>
</evidence>
<comment type="caution">
    <text evidence="2">The sequence shown here is derived from an EMBL/GenBank/DDBJ whole genome shotgun (WGS) entry which is preliminary data.</text>
</comment>
<organism evidence="2 3">
    <name type="scientific">Larimichthys crocea</name>
    <name type="common">Large yellow croaker</name>
    <name type="synonym">Pseudosciaena crocea</name>
    <dbReference type="NCBI Taxonomy" id="215358"/>
    <lineage>
        <taxon>Eukaryota</taxon>
        <taxon>Metazoa</taxon>
        <taxon>Chordata</taxon>
        <taxon>Craniata</taxon>
        <taxon>Vertebrata</taxon>
        <taxon>Euteleostomi</taxon>
        <taxon>Actinopterygii</taxon>
        <taxon>Neopterygii</taxon>
        <taxon>Teleostei</taxon>
        <taxon>Neoteleostei</taxon>
        <taxon>Acanthomorphata</taxon>
        <taxon>Eupercaria</taxon>
        <taxon>Sciaenidae</taxon>
        <taxon>Larimichthys</taxon>
    </lineage>
</organism>
<keyword evidence="1" id="KW-0732">Signal</keyword>
<accession>A0A6G0IV91</accession>
<evidence type="ECO:0000313" key="3">
    <source>
        <dbReference type="Proteomes" id="UP000424527"/>
    </source>
</evidence>
<dbReference type="EMBL" id="REGW02000006">
    <property type="protein sequence ID" value="KAE8295203.1"/>
    <property type="molecule type" value="Genomic_DNA"/>
</dbReference>
<sequence length="153" mass="17083">MLLLKLVFLALLIRRGMTVCRLQGSPQPPELTQAGDFILGGIFTFRTGYIGSMNTFQTLPNPPTCLQPDQCTELSQYGHDKETKGFSSNASYTNAAIHGKTKLRLTSKRSPKMNVALKGIFTQDRTIKDCTLFPRVTLKCIEWLSSVHNTDKD</sequence>
<feature type="chain" id="PRO_5026095692" evidence="1">
    <location>
        <begin position="19"/>
        <end position="153"/>
    </location>
</feature>
<dbReference type="Proteomes" id="UP000424527">
    <property type="component" value="Unassembled WGS sequence"/>
</dbReference>
<keyword evidence="3" id="KW-1185">Reference proteome</keyword>
<protein>
    <submittedName>
        <fullName evidence="2">Uncharacterized protein</fullName>
    </submittedName>
</protein>
<gene>
    <name evidence="2" type="ORF">D5F01_LYC06129</name>
</gene>
<proteinExistence type="predicted"/>
<feature type="signal peptide" evidence="1">
    <location>
        <begin position="1"/>
        <end position="18"/>
    </location>
</feature>
<reference evidence="2 3" key="1">
    <citation type="submission" date="2019-07" db="EMBL/GenBank/DDBJ databases">
        <title>Chromosome genome assembly for large yellow croaker.</title>
        <authorList>
            <person name="Xiao S."/>
        </authorList>
    </citation>
    <scope>NUCLEOTIDE SEQUENCE [LARGE SCALE GENOMIC DNA]</scope>
    <source>
        <strain evidence="2">JMULYC20181020</strain>
        <tissue evidence="2">Muscle</tissue>
    </source>
</reference>